<organism evidence="1 2">
    <name type="scientific">Portunus trituberculatus</name>
    <name type="common">Swimming crab</name>
    <name type="synonym">Neptunus trituberculatus</name>
    <dbReference type="NCBI Taxonomy" id="210409"/>
    <lineage>
        <taxon>Eukaryota</taxon>
        <taxon>Metazoa</taxon>
        <taxon>Ecdysozoa</taxon>
        <taxon>Arthropoda</taxon>
        <taxon>Crustacea</taxon>
        <taxon>Multicrustacea</taxon>
        <taxon>Malacostraca</taxon>
        <taxon>Eumalacostraca</taxon>
        <taxon>Eucarida</taxon>
        <taxon>Decapoda</taxon>
        <taxon>Pleocyemata</taxon>
        <taxon>Brachyura</taxon>
        <taxon>Eubrachyura</taxon>
        <taxon>Portunoidea</taxon>
        <taxon>Portunidae</taxon>
        <taxon>Portuninae</taxon>
        <taxon>Portunus</taxon>
    </lineage>
</organism>
<proteinExistence type="predicted"/>
<dbReference type="EMBL" id="VSRR010032125">
    <property type="protein sequence ID" value="MPC71004.1"/>
    <property type="molecule type" value="Genomic_DNA"/>
</dbReference>
<comment type="caution">
    <text evidence="1">The sequence shown here is derived from an EMBL/GenBank/DDBJ whole genome shotgun (WGS) entry which is preliminary data.</text>
</comment>
<protein>
    <submittedName>
        <fullName evidence="1">Uncharacterized protein</fullName>
    </submittedName>
</protein>
<name>A0A5B7HR81_PORTR</name>
<keyword evidence="2" id="KW-1185">Reference proteome</keyword>
<dbReference type="AlphaFoldDB" id="A0A5B7HR81"/>
<gene>
    <name evidence="1" type="ORF">E2C01_065271</name>
</gene>
<dbReference type="OrthoDB" id="10006218at2759"/>
<reference evidence="1 2" key="1">
    <citation type="submission" date="2019-05" db="EMBL/GenBank/DDBJ databases">
        <title>Another draft genome of Portunus trituberculatus and its Hox gene families provides insights of decapod evolution.</title>
        <authorList>
            <person name="Jeong J.-H."/>
            <person name="Song I."/>
            <person name="Kim S."/>
            <person name="Choi T."/>
            <person name="Kim D."/>
            <person name="Ryu S."/>
            <person name="Kim W."/>
        </authorList>
    </citation>
    <scope>NUCLEOTIDE SEQUENCE [LARGE SCALE GENOMIC DNA]</scope>
    <source>
        <tissue evidence="1">Muscle</tissue>
    </source>
</reference>
<evidence type="ECO:0000313" key="2">
    <source>
        <dbReference type="Proteomes" id="UP000324222"/>
    </source>
</evidence>
<sequence>MEVHIGTQNTEIGRKHMLFWKYFQLLDCLGFKIVYSAINPVSGGRAVNGRRRSCCYEIVWVQDRAW</sequence>
<evidence type="ECO:0000313" key="1">
    <source>
        <dbReference type="EMBL" id="MPC71004.1"/>
    </source>
</evidence>
<accession>A0A5B7HR81</accession>
<dbReference type="Proteomes" id="UP000324222">
    <property type="component" value="Unassembled WGS sequence"/>
</dbReference>